<evidence type="ECO:0000256" key="4">
    <source>
        <dbReference type="ARBA" id="ARBA00023014"/>
    </source>
</evidence>
<accession>A0ABU7Q1J3</accession>
<protein>
    <submittedName>
        <fullName evidence="7">Radical SAM protein</fullName>
    </submittedName>
</protein>
<dbReference type="Pfam" id="PF13186">
    <property type="entry name" value="SPASM"/>
    <property type="match status" value="1"/>
</dbReference>
<dbReference type="Pfam" id="PF04055">
    <property type="entry name" value="Radical_SAM"/>
    <property type="match status" value="1"/>
</dbReference>
<evidence type="ECO:0000256" key="3">
    <source>
        <dbReference type="ARBA" id="ARBA00023004"/>
    </source>
</evidence>
<dbReference type="SUPFAM" id="SSF102114">
    <property type="entry name" value="Radical SAM enzymes"/>
    <property type="match status" value="1"/>
</dbReference>
<dbReference type="SFLD" id="SFLDG01067">
    <property type="entry name" value="SPASM/twitch_domain_containing"/>
    <property type="match status" value="1"/>
</dbReference>
<dbReference type="PANTHER" id="PTHR11228">
    <property type="entry name" value="RADICAL SAM DOMAIN PROTEIN"/>
    <property type="match status" value="1"/>
</dbReference>
<gene>
    <name evidence="7" type="ORF">V2J94_20770</name>
</gene>
<evidence type="ECO:0000256" key="5">
    <source>
        <dbReference type="SAM" id="MobiDB-lite"/>
    </source>
</evidence>
<keyword evidence="2" id="KW-0479">Metal-binding</keyword>
<sequence length="320" mass="34089">MRDRRVSPVGPGPGRPHNDTEGAAMSTVLESAAASPTTAPRVVELEITGACQLQCTQCFAESGPTGTRGVMTVDDWRRVISDAAALGAREVQLIGGEPTTHPAWAELVDHALSLGLHIEVYSNLFHIKPGWWRLLAREGVKLATSYYSDRAEEHDAITTRPGSYERTRANIAEAVRCGIPLRVGIVSVLSGQRVSEACRELEALGVTAIRTDRMRRLGRASLPEAGADTAELCGRCGHGQAAVLPSGEVTPCVMARWLTTGNVRERGLATVLSGKAWAEALSAIPARAQRGPCDPDCKPASDGGDCSPAEQEACDPKYDE</sequence>
<feature type="region of interest" description="Disordered" evidence="5">
    <location>
        <begin position="289"/>
        <end position="320"/>
    </location>
</feature>
<dbReference type="Gene3D" id="3.20.20.70">
    <property type="entry name" value="Aldolase class I"/>
    <property type="match status" value="1"/>
</dbReference>
<dbReference type="RefSeq" id="WP_330810494.1">
    <property type="nucleotide sequence ID" value="NZ_JAZBJO010000011.1"/>
</dbReference>
<dbReference type="Proteomes" id="UP001354709">
    <property type="component" value="Unassembled WGS sequence"/>
</dbReference>
<dbReference type="SFLD" id="SFLDF00365">
    <property type="entry name" value="thuricin_CD_(TrnCD-like)"/>
    <property type="match status" value="1"/>
</dbReference>
<dbReference type="SFLD" id="SFLDS00029">
    <property type="entry name" value="Radical_SAM"/>
    <property type="match status" value="1"/>
</dbReference>
<keyword evidence="1" id="KW-0949">S-adenosyl-L-methionine</keyword>
<proteinExistence type="predicted"/>
<evidence type="ECO:0000256" key="1">
    <source>
        <dbReference type="ARBA" id="ARBA00022691"/>
    </source>
</evidence>
<reference evidence="7 8" key="1">
    <citation type="submission" date="2023-11" db="EMBL/GenBank/DDBJ databases">
        <title>30 novel species of actinomycetes from the DSMZ collection.</title>
        <authorList>
            <person name="Nouioui I."/>
        </authorList>
    </citation>
    <scope>NUCLEOTIDE SEQUENCE [LARGE SCALE GENOMIC DNA]</scope>
    <source>
        <strain evidence="7 8">DSM 41524</strain>
    </source>
</reference>
<dbReference type="SFLD" id="SFLDG01216">
    <property type="entry name" value="thioether_bond_formation_requi"/>
    <property type="match status" value="1"/>
</dbReference>
<dbReference type="PANTHER" id="PTHR11228:SF7">
    <property type="entry name" value="PQQA PEPTIDE CYCLASE"/>
    <property type="match status" value="1"/>
</dbReference>
<dbReference type="InterPro" id="IPR007197">
    <property type="entry name" value="rSAM"/>
</dbReference>
<feature type="domain" description="Radical SAM core" evidence="6">
    <location>
        <begin position="37"/>
        <end position="248"/>
    </location>
</feature>
<dbReference type="InterPro" id="IPR013785">
    <property type="entry name" value="Aldolase_TIM"/>
</dbReference>
<organism evidence="7 8">
    <name type="scientific">Streptomyces asiaticus subsp. ignotus</name>
    <dbReference type="NCBI Taxonomy" id="3098222"/>
    <lineage>
        <taxon>Bacteria</taxon>
        <taxon>Bacillati</taxon>
        <taxon>Actinomycetota</taxon>
        <taxon>Actinomycetes</taxon>
        <taxon>Kitasatosporales</taxon>
        <taxon>Streptomycetaceae</taxon>
        <taxon>Streptomyces</taxon>
        <taxon>Streptomyces violaceusniger group</taxon>
    </lineage>
</organism>
<dbReference type="SFLD" id="SFLDG01386">
    <property type="entry name" value="main_SPASM_domain-containing"/>
    <property type="match status" value="1"/>
</dbReference>
<comment type="caution">
    <text evidence="7">The sequence shown here is derived from an EMBL/GenBank/DDBJ whole genome shotgun (WGS) entry which is preliminary data.</text>
</comment>
<evidence type="ECO:0000313" key="7">
    <source>
        <dbReference type="EMBL" id="MEE4594289.1"/>
    </source>
</evidence>
<name>A0ABU7Q1J3_9ACTN</name>
<feature type="region of interest" description="Disordered" evidence="5">
    <location>
        <begin position="1"/>
        <end position="21"/>
    </location>
</feature>
<dbReference type="EMBL" id="JAZBJO010000011">
    <property type="protein sequence ID" value="MEE4594289.1"/>
    <property type="molecule type" value="Genomic_DNA"/>
</dbReference>
<dbReference type="CDD" id="cd01335">
    <property type="entry name" value="Radical_SAM"/>
    <property type="match status" value="1"/>
</dbReference>
<dbReference type="PROSITE" id="PS51918">
    <property type="entry name" value="RADICAL_SAM"/>
    <property type="match status" value="1"/>
</dbReference>
<evidence type="ECO:0000256" key="2">
    <source>
        <dbReference type="ARBA" id="ARBA00022723"/>
    </source>
</evidence>
<evidence type="ECO:0000259" key="6">
    <source>
        <dbReference type="PROSITE" id="PS51918"/>
    </source>
</evidence>
<keyword evidence="3" id="KW-0408">Iron</keyword>
<dbReference type="InterPro" id="IPR050377">
    <property type="entry name" value="Radical_SAM_PqqE_MftC-like"/>
</dbReference>
<dbReference type="InterPro" id="IPR023885">
    <property type="entry name" value="4Fe4S-binding_SPASM_dom"/>
</dbReference>
<evidence type="ECO:0000313" key="8">
    <source>
        <dbReference type="Proteomes" id="UP001354709"/>
    </source>
</evidence>
<keyword evidence="4" id="KW-0411">Iron-sulfur</keyword>
<dbReference type="InterPro" id="IPR058240">
    <property type="entry name" value="rSAM_sf"/>
</dbReference>
<keyword evidence="8" id="KW-1185">Reference proteome</keyword>